<protein>
    <recommendedName>
        <fullName evidence="2">Nucleolus and neural progenitor protein-like N-terminal domain-containing protein</fullName>
    </recommendedName>
</protein>
<dbReference type="Proteomes" id="UP000195557">
    <property type="component" value="Unassembled WGS sequence"/>
</dbReference>
<feature type="compositionally biased region" description="Basic and acidic residues" evidence="1">
    <location>
        <begin position="352"/>
        <end position="368"/>
    </location>
</feature>
<evidence type="ECO:0000256" key="1">
    <source>
        <dbReference type="SAM" id="MobiDB-lite"/>
    </source>
</evidence>
<dbReference type="Pfam" id="PF14780">
    <property type="entry name" value="NEPRO_N"/>
    <property type="match status" value="1"/>
</dbReference>
<feature type="compositionally biased region" description="Basic and acidic residues" evidence="1">
    <location>
        <begin position="336"/>
        <end position="345"/>
    </location>
</feature>
<accession>A0A1Y5IN14</accession>
<proteinExistence type="predicted"/>
<feature type="domain" description="Nucleolus and neural progenitor protein-like N-terminal" evidence="2">
    <location>
        <begin position="27"/>
        <end position="185"/>
    </location>
</feature>
<sequence>MPPNPVDFRLANAPLTFVDDLARCAPELQNVVNVLDLRALHLERALLEDIRRKSNAQHRGSKHLDALTLARRLSRDVDALDTRETFVRLLRDVEACVKHARSLEGGETREAPARARADTCATAALGLARTLEKLARACEDVVEAFAGQLGRSYFMPLALTASACASRIRIECHEAASALASAYNCAMRVREILPPPGAFGSGSGNGEDSGRMPPRELRVLIKEDGSVRLVAVGDEVGALDDALDRAWANAIVRDNPSAEPLTVDVGDDDLSDLGVRVDRADASDRDVVVVAKQSQIPRAKALKYDRAVSASSALGAFPSDSANPFASKKRRRKKKDGANQDDTAKGAKKKPKQLEPPKSKEEALERLRSIGSFAW</sequence>
<organism evidence="3">
    <name type="scientific">Ostreococcus tauri</name>
    <name type="common">Marine green alga</name>
    <dbReference type="NCBI Taxonomy" id="70448"/>
    <lineage>
        <taxon>Eukaryota</taxon>
        <taxon>Viridiplantae</taxon>
        <taxon>Chlorophyta</taxon>
        <taxon>Mamiellophyceae</taxon>
        <taxon>Mamiellales</taxon>
        <taxon>Bathycoccaceae</taxon>
        <taxon>Ostreococcus</taxon>
    </lineage>
</organism>
<feature type="region of interest" description="Disordered" evidence="1">
    <location>
        <begin position="317"/>
        <end position="375"/>
    </location>
</feature>
<dbReference type="EMBL" id="KZ155774">
    <property type="protein sequence ID" value="OUS48345.1"/>
    <property type="molecule type" value="Genomic_DNA"/>
</dbReference>
<reference evidence="3" key="1">
    <citation type="submission" date="2017-04" db="EMBL/GenBank/DDBJ databases">
        <title>Population genomics of picophytoplankton unveils novel chromosome hypervariability.</title>
        <authorList>
            <consortium name="DOE Joint Genome Institute"/>
            <person name="Blanc-Mathieu R."/>
            <person name="Krasovec M."/>
            <person name="Hebrard M."/>
            <person name="Yau S."/>
            <person name="Desgranges E."/>
            <person name="Martin J."/>
            <person name="Schackwitz W."/>
            <person name="Kuo A."/>
            <person name="Salin G."/>
            <person name="Donnadieu C."/>
            <person name="Desdevises Y."/>
            <person name="Sanchez-Ferandin S."/>
            <person name="Moreau H."/>
            <person name="Rivals E."/>
            <person name="Grigoriev I.V."/>
            <person name="Grimsley N."/>
            <person name="Eyre-Walker A."/>
            <person name="Piganeau G."/>
        </authorList>
    </citation>
    <scope>NUCLEOTIDE SEQUENCE [LARGE SCALE GENOMIC DNA]</scope>
    <source>
        <strain evidence="3">RCC 1115</strain>
    </source>
</reference>
<dbReference type="AlphaFoldDB" id="A0A1Y5IN14"/>
<name>A0A1Y5IN14_OSTTA</name>
<dbReference type="InterPro" id="IPR027951">
    <property type="entry name" value="Nepro_N"/>
</dbReference>
<evidence type="ECO:0000259" key="2">
    <source>
        <dbReference type="Pfam" id="PF14780"/>
    </source>
</evidence>
<gene>
    <name evidence="3" type="ORF">BE221DRAFT_144079</name>
</gene>
<evidence type="ECO:0000313" key="3">
    <source>
        <dbReference type="EMBL" id="OUS48345.1"/>
    </source>
</evidence>